<feature type="transmembrane region" description="Helical" evidence="7">
    <location>
        <begin position="243"/>
        <end position="262"/>
    </location>
</feature>
<dbReference type="InterPro" id="IPR005524">
    <property type="entry name" value="DUF318"/>
</dbReference>
<dbReference type="InterPro" id="IPR052923">
    <property type="entry name" value="UPF0718"/>
</dbReference>
<accession>A0ABT7T151</accession>
<comment type="similarity">
    <text evidence="2">Belongs to the UPF0718 family.</text>
</comment>
<feature type="transmembrane region" description="Helical" evidence="7">
    <location>
        <begin position="211"/>
        <end position="237"/>
    </location>
</feature>
<feature type="transmembrane region" description="Helical" evidence="7">
    <location>
        <begin position="7"/>
        <end position="31"/>
    </location>
</feature>
<evidence type="ECO:0000256" key="2">
    <source>
        <dbReference type="ARBA" id="ARBA00006386"/>
    </source>
</evidence>
<evidence type="ECO:0000256" key="1">
    <source>
        <dbReference type="ARBA" id="ARBA00004651"/>
    </source>
</evidence>
<dbReference type="PANTHER" id="PTHR34184:SF4">
    <property type="entry name" value="UPF0718 PROTEIN YCGR"/>
    <property type="match status" value="1"/>
</dbReference>
<proteinExistence type="inferred from homology"/>
<keyword evidence="9" id="KW-1185">Reference proteome</keyword>
<gene>
    <name evidence="8" type="ORF">QTP81_16365</name>
</gene>
<comment type="caution">
    <text evidence="8">The sequence shown here is derived from an EMBL/GenBank/DDBJ whole genome shotgun (WGS) entry which is preliminary data.</text>
</comment>
<evidence type="ECO:0000256" key="3">
    <source>
        <dbReference type="ARBA" id="ARBA00022475"/>
    </source>
</evidence>
<feature type="transmembrane region" description="Helical" evidence="7">
    <location>
        <begin position="177"/>
        <end position="199"/>
    </location>
</feature>
<organism evidence="8 9">
    <name type="scientific">Alteromonas arenosi</name>
    <dbReference type="NCBI Taxonomy" id="3055817"/>
    <lineage>
        <taxon>Bacteria</taxon>
        <taxon>Pseudomonadati</taxon>
        <taxon>Pseudomonadota</taxon>
        <taxon>Gammaproteobacteria</taxon>
        <taxon>Alteromonadales</taxon>
        <taxon>Alteromonadaceae</taxon>
        <taxon>Alteromonas/Salinimonas group</taxon>
        <taxon>Alteromonas</taxon>
    </lineage>
</organism>
<sequence>MTLITNFIALFVESAPYLLLGMFIAGVIHHWVPRTAVEKVLGQKGSVVNAAFIGAPLPLCSCSVIPVAMGVRRSGASKASTASFLVATPETGVDSIGITYALMGPVMTIIRPIAAISSAIITGFVIAIWGNEEASPQTLQPAKKCCHSHAQETPTLSWREKAIGVFTYGFDKLLADFMRWLLIGLFFAALIVTFVPANWMASYGSGPFAMLLMVLISIPMYICATASTPIAVGLLMAGISPGAALVFMLTGPATNIATLMVIKNELGKRELYLYLIALISSALAAGLLVDYLFTTFDWSLALDHGEHSDMQSFLYNASAVILAGLMLRQLVSSWWSGRSAVSA</sequence>
<dbReference type="Pfam" id="PF03773">
    <property type="entry name" value="ArsP_1"/>
    <property type="match status" value="1"/>
</dbReference>
<name>A0ABT7T151_9ALTE</name>
<dbReference type="PANTHER" id="PTHR34184">
    <property type="entry name" value="UPF0718 PROTEIN YCGR"/>
    <property type="match status" value="1"/>
</dbReference>
<feature type="transmembrane region" description="Helical" evidence="7">
    <location>
        <begin position="51"/>
        <end position="71"/>
    </location>
</feature>
<dbReference type="Proteomes" id="UP001234343">
    <property type="component" value="Unassembled WGS sequence"/>
</dbReference>
<reference evidence="8 9" key="1">
    <citation type="submission" date="2023-06" db="EMBL/GenBank/DDBJ databases">
        <title>Alteromonas sp. ASW11-36 isolated from intertidal sand.</title>
        <authorList>
            <person name="Li Y."/>
        </authorList>
    </citation>
    <scope>NUCLEOTIDE SEQUENCE [LARGE SCALE GENOMIC DNA]</scope>
    <source>
        <strain evidence="8 9">ASW11-36</strain>
    </source>
</reference>
<protein>
    <submittedName>
        <fullName evidence="8">SO_0444 family Cu/Zn efflux transporter</fullName>
    </submittedName>
</protein>
<feature type="transmembrane region" description="Helical" evidence="7">
    <location>
        <begin position="271"/>
        <end position="293"/>
    </location>
</feature>
<keyword evidence="4 7" id="KW-0812">Transmembrane</keyword>
<dbReference type="EMBL" id="JAUCBP010000013">
    <property type="protein sequence ID" value="MDM7862181.1"/>
    <property type="molecule type" value="Genomic_DNA"/>
</dbReference>
<feature type="transmembrane region" description="Helical" evidence="7">
    <location>
        <begin position="109"/>
        <end position="129"/>
    </location>
</feature>
<dbReference type="NCBIfam" id="NF033936">
    <property type="entry name" value="CuZnOut_SO0444"/>
    <property type="match status" value="1"/>
</dbReference>
<keyword evidence="5 7" id="KW-1133">Transmembrane helix</keyword>
<evidence type="ECO:0000313" key="9">
    <source>
        <dbReference type="Proteomes" id="UP001234343"/>
    </source>
</evidence>
<comment type="subcellular location">
    <subcellularLocation>
        <location evidence="1">Cell membrane</location>
        <topology evidence="1">Multi-pass membrane protein</topology>
    </subcellularLocation>
</comment>
<evidence type="ECO:0000256" key="4">
    <source>
        <dbReference type="ARBA" id="ARBA00022692"/>
    </source>
</evidence>
<evidence type="ECO:0000256" key="7">
    <source>
        <dbReference type="SAM" id="Phobius"/>
    </source>
</evidence>
<evidence type="ECO:0000256" key="5">
    <source>
        <dbReference type="ARBA" id="ARBA00022989"/>
    </source>
</evidence>
<evidence type="ECO:0000313" key="8">
    <source>
        <dbReference type="EMBL" id="MDM7862181.1"/>
    </source>
</evidence>
<keyword evidence="6 7" id="KW-0472">Membrane</keyword>
<dbReference type="RefSeq" id="WP_289366973.1">
    <property type="nucleotide sequence ID" value="NZ_JAUCBP010000013.1"/>
</dbReference>
<feature type="transmembrane region" description="Helical" evidence="7">
    <location>
        <begin position="313"/>
        <end position="331"/>
    </location>
</feature>
<keyword evidence="3" id="KW-1003">Cell membrane</keyword>
<evidence type="ECO:0000256" key="6">
    <source>
        <dbReference type="ARBA" id="ARBA00023136"/>
    </source>
</evidence>